<evidence type="ECO:0000313" key="3">
    <source>
        <dbReference type="Proteomes" id="UP000828390"/>
    </source>
</evidence>
<keyword evidence="1" id="KW-0472">Membrane</keyword>
<organism evidence="2 3">
    <name type="scientific">Dreissena polymorpha</name>
    <name type="common">Zebra mussel</name>
    <name type="synonym">Mytilus polymorpha</name>
    <dbReference type="NCBI Taxonomy" id="45954"/>
    <lineage>
        <taxon>Eukaryota</taxon>
        <taxon>Metazoa</taxon>
        <taxon>Spiralia</taxon>
        <taxon>Lophotrochozoa</taxon>
        <taxon>Mollusca</taxon>
        <taxon>Bivalvia</taxon>
        <taxon>Autobranchia</taxon>
        <taxon>Heteroconchia</taxon>
        <taxon>Euheterodonta</taxon>
        <taxon>Imparidentia</taxon>
        <taxon>Neoheterodontei</taxon>
        <taxon>Myida</taxon>
        <taxon>Dreissenoidea</taxon>
        <taxon>Dreissenidae</taxon>
        <taxon>Dreissena</taxon>
    </lineage>
</organism>
<protein>
    <submittedName>
        <fullName evidence="2">Uncharacterized protein</fullName>
    </submittedName>
</protein>
<reference evidence="2" key="1">
    <citation type="journal article" date="2019" name="bioRxiv">
        <title>The Genome of the Zebra Mussel, Dreissena polymorpha: A Resource for Invasive Species Research.</title>
        <authorList>
            <person name="McCartney M.A."/>
            <person name="Auch B."/>
            <person name="Kono T."/>
            <person name="Mallez S."/>
            <person name="Zhang Y."/>
            <person name="Obille A."/>
            <person name="Becker A."/>
            <person name="Abrahante J.E."/>
            <person name="Garbe J."/>
            <person name="Badalamenti J.P."/>
            <person name="Herman A."/>
            <person name="Mangelson H."/>
            <person name="Liachko I."/>
            <person name="Sullivan S."/>
            <person name="Sone E.D."/>
            <person name="Koren S."/>
            <person name="Silverstein K.A.T."/>
            <person name="Beckman K.B."/>
            <person name="Gohl D.M."/>
        </authorList>
    </citation>
    <scope>NUCLEOTIDE SEQUENCE</scope>
    <source>
        <strain evidence="2">Duluth1</strain>
        <tissue evidence="2">Whole animal</tissue>
    </source>
</reference>
<dbReference type="AlphaFoldDB" id="A0A9D4MYE5"/>
<gene>
    <name evidence="2" type="ORF">DPMN_010204</name>
</gene>
<keyword evidence="1" id="KW-0812">Transmembrane</keyword>
<proteinExistence type="predicted"/>
<name>A0A9D4MYE5_DREPO</name>
<feature type="transmembrane region" description="Helical" evidence="1">
    <location>
        <begin position="36"/>
        <end position="56"/>
    </location>
</feature>
<accession>A0A9D4MYE5</accession>
<evidence type="ECO:0000313" key="2">
    <source>
        <dbReference type="EMBL" id="KAH3886203.1"/>
    </source>
</evidence>
<reference evidence="2" key="2">
    <citation type="submission" date="2020-11" db="EMBL/GenBank/DDBJ databases">
        <authorList>
            <person name="McCartney M.A."/>
            <person name="Auch B."/>
            <person name="Kono T."/>
            <person name="Mallez S."/>
            <person name="Becker A."/>
            <person name="Gohl D.M."/>
            <person name="Silverstein K.A.T."/>
            <person name="Koren S."/>
            <person name="Bechman K.B."/>
            <person name="Herman A."/>
            <person name="Abrahante J.E."/>
            <person name="Garbe J."/>
        </authorList>
    </citation>
    <scope>NUCLEOTIDE SEQUENCE</scope>
    <source>
        <strain evidence="2">Duluth1</strain>
        <tissue evidence="2">Whole animal</tissue>
    </source>
</reference>
<keyword evidence="1" id="KW-1133">Transmembrane helix</keyword>
<sequence length="76" mass="8163">MDARSGEVSGGIYSSFRSNGAPTYYGSIDTAWHADILQAGIYFAAATLLASFILIVPGYTGKSVSFTFGYFIECFL</sequence>
<keyword evidence="3" id="KW-1185">Reference proteome</keyword>
<dbReference type="Proteomes" id="UP000828390">
    <property type="component" value="Unassembled WGS sequence"/>
</dbReference>
<dbReference type="EMBL" id="JAIWYP010000001">
    <property type="protein sequence ID" value="KAH3886203.1"/>
    <property type="molecule type" value="Genomic_DNA"/>
</dbReference>
<evidence type="ECO:0000256" key="1">
    <source>
        <dbReference type="SAM" id="Phobius"/>
    </source>
</evidence>
<comment type="caution">
    <text evidence="2">The sequence shown here is derived from an EMBL/GenBank/DDBJ whole genome shotgun (WGS) entry which is preliminary data.</text>
</comment>